<proteinExistence type="predicted"/>
<gene>
    <name evidence="1" type="ORF">UFOPK3954_01212</name>
</gene>
<protein>
    <submittedName>
        <fullName evidence="1">Unannotated protein</fullName>
    </submittedName>
</protein>
<dbReference type="AlphaFoldDB" id="A0A6J7NH14"/>
<reference evidence="1" key="1">
    <citation type="submission" date="2020-05" db="EMBL/GenBank/DDBJ databases">
        <authorList>
            <person name="Chiriac C."/>
            <person name="Salcher M."/>
            <person name="Ghai R."/>
            <person name="Kavagutti S V."/>
        </authorList>
    </citation>
    <scope>NUCLEOTIDE SEQUENCE</scope>
</reference>
<accession>A0A6J7NH14</accession>
<dbReference type="EMBL" id="CAFBON010000115">
    <property type="protein sequence ID" value="CAB4991858.1"/>
    <property type="molecule type" value="Genomic_DNA"/>
</dbReference>
<evidence type="ECO:0000313" key="1">
    <source>
        <dbReference type="EMBL" id="CAB4991858.1"/>
    </source>
</evidence>
<sequence>MQSGGSAGGATVEPPVPVVDDVAGSVFAGSVTAGSVLATSVVVVDEVVVVEAGA</sequence>
<organism evidence="1">
    <name type="scientific">freshwater metagenome</name>
    <dbReference type="NCBI Taxonomy" id="449393"/>
    <lineage>
        <taxon>unclassified sequences</taxon>
        <taxon>metagenomes</taxon>
        <taxon>ecological metagenomes</taxon>
    </lineage>
</organism>
<name>A0A6J7NH14_9ZZZZ</name>